<evidence type="ECO:0000256" key="1">
    <source>
        <dbReference type="SAM" id="MobiDB-lite"/>
    </source>
</evidence>
<dbReference type="EMBL" id="OX336137">
    <property type="protein sequence ID" value="CAI2718077.1"/>
    <property type="molecule type" value="Genomic_DNA"/>
</dbReference>
<feature type="region of interest" description="Disordered" evidence="1">
    <location>
        <begin position="28"/>
        <end position="58"/>
    </location>
</feature>
<protein>
    <submittedName>
        <fullName evidence="2">Uncharacterized protein</fullName>
    </submittedName>
</protein>
<dbReference type="RefSeq" id="WP_282010985.1">
    <property type="nucleotide sequence ID" value="NZ_OX336137.1"/>
</dbReference>
<keyword evidence="3" id="KW-1185">Reference proteome</keyword>
<sequence>MSITVLLLLVILLCGIGLAWILFPPQNTSPTRRAVKKRKTPGTAKAQTKAPPRERSADEVMMARAGMTEREAIRKVVEAFVAENPASSAKIIQNWLRER</sequence>
<proteinExistence type="predicted"/>
<gene>
    <name evidence="2" type="ORF">NSPWAT_1218</name>
</gene>
<evidence type="ECO:0000313" key="3">
    <source>
        <dbReference type="Proteomes" id="UP001157733"/>
    </source>
</evidence>
<name>A0ABN8VWC0_9BACT</name>
<reference evidence="2 3" key="1">
    <citation type="submission" date="2022-09" db="EMBL/GenBank/DDBJ databases">
        <authorList>
            <person name="Kop L."/>
        </authorList>
    </citation>
    <scope>NUCLEOTIDE SEQUENCE [LARGE SCALE GENOMIC DNA]</scope>
    <source>
        <strain evidence="2 3">347</strain>
    </source>
</reference>
<evidence type="ECO:0000313" key="2">
    <source>
        <dbReference type="EMBL" id="CAI2718077.1"/>
    </source>
</evidence>
<accession>A0ABN8VWC0</accession>
<organism evidence="2 3">
    <name type="scientific">Nitrospina watsonii</name>
    <dbReference type="NCBI Taxonomy" id="1323948"/>
    <lineage>
        <taxon>Bacteria</taxon>
        <taxon>Pseudomonadati</taxon>
        <taxon>Nitrospinota/Tectimicrobiota group</taxon>
        <taxon>Nitrospinota</taxon>
        <taxon>Nitrospinia</taxon>
        <taxon>Nitrospinales</taxon>
        <taxon>Nitrospinaceae</taxon>
        <taxon>Nitrospina</taxon>
    </lineage>
</organism>
<dbReference type="Proteomes" id="UP001157733">
    <property type="component" value="Chromosome"/>
</dbReference>